<gene>
    <name evidence="6" type="ORF">N800_00905</name>
</gene>
<dbReference type="GO" id="GO:0008233">
    <property type="term" value="F:peptidase activity"/>
    <property type="evidence" value="ECO:0007669"/>
    <property type="project" value="UniProtKB-KW"/>
</dbReference>
<dbReference type="EMBL" id="AVPU01000012">
    <property type="protein sequence ID" value="KGM54512.1"/>
    <property type="molecule type" value="Genomic_DNA"/>
</dbReference>
<dbReference type="STRING" id="1385517.N800_00905"/>
<dbReference type="PANTHER" id="PTHR43270:SF4">
    <property type="entry name" value="CARNOSINE DIPEPTIDASE 2, ISOFORM A"/>
    <property type="match status" value="1"/>
</dbReference>
<keyword evidence="3" id="KW-0378">Hydrolase</keyword>
<dbReference type="GO" id="GO:0006508">
    <property type="term" value="P:proteolysis"/>
    <property type="evidence" value="ECO:0007669"/>
    <property type="project" value="UniProtKB-KW"/>
</dbReference>
<dbReference type="PANTHER" id="PTHR43270">
    <property type="entry name" value="BETA-ALA-HIS DIPEPTIDASE"/>
    <property type="match status" value="1"/>
</dbReference>
<keyword evidence="2" id="KW-0479">Metal-binding</keyword>
<evidence type="ECO:0000256" key="2">
    <source>
        <dbReference type="ARBA" id="ARBA00022723"/>
    </source>
</evidence>
<proteinExistence type="predicted"/>
<dbReference type="SUPFAM" id="SSF53187">
    <property type="entry name" value="Zn-dependent exopeptidases"/>
    <property type="match status" value="1"/>
</dbReference>
<keyword evidence="7" id="KW-1185">Reference proteome</keyword>
<dbReference type="GO" id="GO:0046872">
    <property type="term" value="F:metal ion binding"/>
    <property type="evidence" value="ECO:0007669"/>
    <property type="project" value="UniProtKB-KW"/>
</dbReference>
<dbReference type="eggNOG" id="COG0624">
    <property type="taxonomic scope" value="Bacteria"/>
</dbReference>
<dbReference type="Pfam" id="PF01546">
    <property type="entry name" value="Peptidase_M20"/>
    <property type="match status" value="1"/>
</dbReference>
<dbReference type="Gene3D" id="3.40.630.10">
    <property type="entry name" value="Zn peptidases"/>
    <property type="match status" value="1"/>
</dbReference>
<keyword evidence="1" id="KW-0645">Protease</keyword>
<dbReference type="Gene3D" id="3.30.70.360">
    <property type="match status" value="1"/>
</dbReference>
<dbReference type="CDD" id="cd05682">
    <property type="entry name" value="M20_dipept_dapE"/>
    <property type="match status" value="1"/>
</dbReference>
<organism evidence="6 7">
    <name type="scientific">Lysobacter daejeonensis GH1-9</name>
    <dbReference type="NCBI Taxonomy" id="1385517"/>
    <lineage>
        <taxon>Bacteria</taxon>
        <taxon>Pseudomonadati</taxon>
        <taxon>Pseudomonadota</taxon>
        <taxon>Gammaproteobacteria</taxon>
        <taxon>Lysobacterales</taxon>
        <taxon>Lysobacteraceae</taxon>
        <taxon>Aerolutibacter</taxon>
    </lineage>
</organism>
<dbReference type="OrthoDB" id="9761532at2"/>
<dbReference type="Pfam" id="PF07687">
    <property type="entry name" value="M20_dimer"/>
    <property type="match status" value="1"/>
</dbReference>
<evidence type="ECO:0000259" key="5">
    <source>
        <dbReference type="Pfam" id="PF07687"/>
    </source>
</evidence>
<dbReference type="Proteomes" id="UP000029998">
    <property type="component" value="Unassembled WGS sequence"/>
</dbReference>
<evidence type="ECO:0000313" key="6">
    <source>
        <dbReference type="EMBL" id="KGM54512.1"/>
    </source>
</evidence>
<evidence type="ECO:0000313" key="7">
    <source>
        <dbReference type="Proteomes" id="UP000029998"/>
    </source>
</evidence>
<name>A0A0A0EZD4_9GAMM</name>
<evidence type="ECO:0000256" key="1">
    <source>
        <dbReference type="ARBA" id="ARBA00022670"/>
    </source>
</evidence>
<feature type="domain" description="Peptidase M20 dimerisation" evidence="5">
    <location>
        <begin position="207"/>
        <end position="363"/>
    </location>
</feature>
<accession>A0A0A0EZD4</accession>
<reference evidence="6 7" key="1">
    <citation type="submission" date="2013-08" db="EMBL/GenBank/DDBJ databases">
        <title>Genome sequencing of Lysobacter.</title>
        <authorList>
            <person name="Zhang S."/>
            <person name="Wang G."/>
        </authorList>
    </citation>
    <scope>NUCLEOTIDE SEQUENCE [LARGE SCALE GENOMIC DNA]</scope>
    <source>
        <strain evidence="6 7">GH1-9</strain>
    </source>
</reference>
<dbReference type="AlphaFoldDB" id="A0A0A0EZD4"/>
<feature type="region of interest" description="Disordered" evidence="4">
    <location>
        <begin position="472"/>
        <end position="497"/>
    </location>
</feature>
<dbReference type="InterPro" id="IPR011650">
    <property type="entry name" value="Peptidase_M20_dimer"/>
</dbReference>
<comment type="caution">
    <text evidence="6">The sequence shown here is derived from an EMBL/GenBank/DDBJ whole genome shotgun (WGS) entry which is preliminary data.</text>
</comment>
<sequence>MDAKQVERFVSKKWDDEIVPQLVEYIRIPNKSPMFDEQWVEHGYMDQAVDLMASWAKAQTIPGMQLEVVRLEGRTPLIFVEIPAANGGSNDDCVLLYGHLDKQPEMTGWDDDLGPWKPVIKGDKLYGRGGADDGYAIFGSLAAIMALQEQGLPHSRCVILIEACEESGSYDLPAYVDHLADRIGKPSLVVCLDSGCGNYDQLWCTTSLRGLTGGNLSVKVLNEGVHSGDASGVVPSSFRLLRQILSRIEDEKTGKILLDKLHAEVPAERLAQAKRAAEVLDTAVFDKFPLVDGLKPMADELSELVLNRTWRPALSVTGVDGMPPLASAGNVLRPHTAVKLSLRLPPTTDGKTAGDLLKAELLRDPPNGAQVTMELEKASTGWNAPAMSPWLDTAIDEASQAYFGKPAMYMGEGGSIPFMGMLGEKFPGAQFMITGVLGPHSNAHGPNEFLHIPMGKRVTACVAHVVAAHHHASQRGETSGAGVVADSGTRHGGHGCC</sequence>
<dbReference type="InterPro" id="IPR051458">
    <property type="entry name" value="Cyt/Met_Dipeptidase"/>
</dbReference>
<protein>
    <submittedName>
        <fullName evidence="6">Peptidase M20</fullName>
    </submittedName>
</protein>
<dbReference type="RefSeq" id="WP_036136889.1">
    <property type="nucleotide sequence ID" value="NZ_AVPU01000012.1"/>
</dbReference>
<evidence type="ECO:0000256" key="4">
    <source>
        <dbReference type="SAM" id="MobiDB-lite"/>
    </source>
</evidence>
<evidence type="ECO:0000256" key="3">
    <source>
        <dbReference type="ARBA" id="ARBA00022801"/>
    </source>
</evidence>
<dbReference type="InterPro" id="IPR002933">
    <property type="entry name" value="Peptidase_M20"/>
</dbReference>